<dbReference type="GO" id="GO:0009360">
    <property type="term" value="C:DNA polymerase III complex"/>
    <property type="evidence" value="ECO:0007669"/>
    <property type="project" value="TreeGrafter"/>
</dbReference>
<dbReference type="OrthoDB" id="9811073at2"/>
<dbReference type="PANTHER" id="PTHR11669:SF8">
    <property type="entry name" value="DNA POLYMERASE III SUBUNIT DELTA"/>
    <property type="match status" value="1"/>
</dbReference>
<dbReference type="RefSeq" id="WP_113943124.1">
    <property type="nucleotide sequence ID" value="NZ_JBHEEG010000005.1"/>
</dbReference>
<gene>
    <name evidence="1" type="ORF">DFR47_101916</name>
</gene>
<sequence>MAEQAPNSTYDAIDGVPAPNATAFLTAHEDVRTFLAQAYQEGRMHHALLFEGLQGIGKATTGFHLAGHMLKYPDSAAAPQQLDTPDLDAAPYRQISQGMHPALLHITRPYDAKTGKYRTAITVEEIRRITHFLSRTSGDGAWRIVIIDPADDMNRNAANALLKTLEEPPARALFILISHSSGRLLPTIRSRCQSLAFKPLDDAELKRALEVAGRDVGIDVQDQAYFAALSARAEGSVRKALLLVAHGGLEITDTVDTVLGGNHFDLLRAQALAAVLGGRDADVQNQLFLEYLLDKAAGQALSLAEQGQVVQASQWSQFWDDLRREALETESYNLDRKQAALIMMEKMYRAMRSGMPV</sequence>
<protein>
    <submittedName>
        <fullName evidence="1">DNA polymerase III delta prime subunit</fullName>
    </submittedName>
</protein>
<evidence type="ECO:0000313" key="1">
    <source>
        <dbReference type="EMBL" id="RBO99301.1"/>
    </source>
</evidence>
<reference evidence="1 2" key="1">
    <citation type="submission" date="2018-06" db="EMBL/GenBank/DDBJ databases">
        <title>Genomic Encyclopedia of Type Strains, Phase IV (KMG-IV): sequencing the most valuable type-strain genomes for metagenomic binning, comparative biology and taxonomic classification.</title>
        <authorList>
            <person name="Goeker M."/>
        </authorList>
    </citation>
    <scope>NUCLEOTIDE SEQUENCE [LARGE SCALE GENOMIC DNA]</scope>
    <source>
        <strain evidence="1 2">DSM 25619</strain>
    </source>
</reference>
<accession>A0A366EAB3</accession>
<keyword evidence="2" id="KW-1185">Reference proteome</keyword>
<organism evidence="1 2">
    <name type="scientific">Pseudochrobactrum asaccharolyticum</name>
    <dbReference type="NCBI Taxonomy" id="354351"/>
    <lineage>
        <taxon>Bacteria</taxon>
        <taxon>Pseudomonadati</taxon>
        <taxon>Pseudomonadota</taxon>
        <taxon>Alphaproteobacteria</taxon>
        <taxon>Hyphomicrobiales</taxon>
        <taxon>Brucellaceae</taxon>
        <taxon>Pseudochrobactrum</taxon>
    </lineage>
</organism>
<name>A0A366EAB3_9HYPH</name>
<dbReference type="Pfam" id="PF13177">
    <property type="entry name" value="DNA_pol3_delta2"/>
    <property type="match status" value="1"/>
</dbReference>
<dbReference type="EMBL" id="QNRH01000001">
    <property type="protein sequence ID" value="RBO99301.1"/>
    <property type="molecule type" value="Genomic_DNA"/>
</dbReference>
<dbReference type="InterPro" id="IPR027417">
    <property type="entry name" value="P-loop_NTPase"/>
</dbReference>
<evidence type="ECO:0000313" key="2">
    <source>
        <dbReference type="Proteomes" id="UP000252893"/>
    </source>
</evidence>
<comment type="caution">
    <text evidence="1">The sequence shown here is derived from an EMBL/GenBank/DDBJ whole genome shotgun (WGS) entry which is preliminary data.</text>
</comment>
<dbReference type="SUPFAM" id="SSF52540">
    <property type="entry name" value="P-loop containing nucleoside triphosphate hydrolases"/>
    <property type="match status" value="1"/>
</dbReference>
<dbReference type="Proteomes" id="UP000252893">
    <property type="component" value="Unassembled WGS sequence"/>
</dbReference>
<proteinExistence type="predicted"/>
<dbReference type="GO" id="GO:0006261">
    <property type="term" value="P:DNA-templated DNA replication"/>
    <property type="evidence" value="ECO:0007669"/>
    <property type="project" value="TreeGrafter"/>
</dbReference>
<dbReference type="AlphaFoldDB" id="A0A366EAB3"/>
<dbReference type="Gene3D" id="3.40.50.300">
    <property type="entry name" value="P-loop containing nucleotide triphosphate hydrolases"/>
    <property type="match status" value="1"/>
</dbReference>
<dbReference type="NCBIfam" id="NF005677">
    <property type="entry name" value="PRK07471.1"/>
    <property type="match status" value="1"/>
</dbReference>
<dbReference type="PANTHER" id="PTHR11669">
    <property type="entry name" value="REPLICATION FACTOR C / DNA POLYMERASE III GAMMA-TAU SUBUNIT"/>
    <property type="match status" value="1"/>
</dbReference>
<dbReference type="NCBIfam" id="NF006586">
    <property type="entry name" value="PRK09112.1"/>
    <property type="match status" value="1"/>
</dbReference>
<dbReference type="InterPro" id="IPR050238">
    <property type="entry name" value="DNA_Rep/Repair_Clamp_Loader"/>
</dbReference>